<dbReference type="RefSeq" id="WP_176134076.1">
    <property type="nucleotide sequence ID" value="NZ_FUYQ01000020.1"/>
</dbReference>
<sequence length="57" mass="6900">MSEAYLNRISDALKKLFDRHRIVFWYDEDATMYDIFHSLDLEGVNKLKQKRAHLDEL</sequence>
<dbReference type="EMBL" id="FUYQ01000020">
    <property type="protein sequence ID" value="SKB73905.1"/>
    <property type="molecule type" value="Genomic_DNA"/>
</dbReference>
<evidence type="ECO:0000313" key="2">
    <source>
        <dbReference type="Proteomes" id="UP000190852"/>
    </source>
</evidence>
<proteinExistence type="predicted"/>
<protein>
    <submittedName>
        <fullName evidence="1">Uncharacterized protein</fullName>
    </submittedName>
</protein>
<keyword evidence="2" id="KW-1185">Reference proteome</keyword>
<dbReference type="AlphaFoldDB" id="A0A1T5DQD3"/>
<reference evidence="2" key="1">
    <citation type="submission" date="2017-02" db="EMBL/GenBank/DDBJ databases">
        <authorList>
            <person name="Varghese N."/>
            <person name="Submissions S."/>
        </authorList>
    </citation>
    <scope>NUCLEOTIDE SEQUENCE [LARGE SCALE GENOMIC DNA]</scope>
    <source>
        <strain evidence="2">DSM 24967</strain>
    </source>
</reference>
<organism evidence="1 2">
    <name type="scientific">Parabacteroides chartae</name>
    <dbReference type="NCBI Taxonomy" id="1037355"/>
    <lineage>
        <taxon>Bacteria</taxon>
        <taxon>Pseudomonadati</taxon>
        <taxon>Bacteroidota</taxon>
        <taxon>Bacteroidia</taxon>
        <taxon>Bacteroidales</taxon>
        <taxon>Tannerellaceae</taxon>
        <taxon>Parabacteroides</taxon>
    </lineage>
</organism>
<accession>A0A1T5DQD3</accession>
<name>A0A1T5DQD3_9BACT</name>
<evidence type="ECO:0000313" key="1">
    <source>
        <dbReference type="EMBL" id="SKB73905.1"/>
    </source>
</evidence>
<dbReference type="Proteomes" id="UP000190852">
    <property type="component" value="Unassembled WGS sequence"/>
</dbReference>
<gene>
    <name evidence="1" type="ORF">SAMN05660349_02581</name>
</gene>